<gene>
    <name evidence="2" type="ORF">SRB5_29830</name>
</gene>
<dbReference type="OrthoDB" id="3212826at2"/>
<dbReference type="EMBL" id="WEGJ01000009">
    <property type="protein sequence ID" value="MQY12844.1"/>
    <property type="molecule type" value="Genomic_DNA"/>
</dbReference>
<comment type="caution">
    <text evidence="2">The sequence shown here is derived from an EMBL/GenBank/DDBJ whole genome shotgun (WGS) entry which is preliminary data.</text>
</comment>
<sequence>MAVQLQNVVIDSADAGKLASFWAEATGWERAEWSTAEEAMVRNPAGVNLYFMRVPEERAGKNRVHLDVGAGPGGTAGEEIARLTALGARVLERHEGNTVLADPEGNEFCVTAD</sequence>
<dbReference type="InterPro" id="IPR041581">
    <property type="entry name" value="Glyoxalase_6"/>
</dbReference>
<dbReference type="SUPFAM" id="SSF54593">
    <property type="entry name" value="Glyoxalase/Bleomycin resistance protein/Dihydroxybiphenyl dioxygenase"/>
    <property type="match status" value="1"/>
</dbReference>
<proteinExistence type="predicted"/>
<dbReference type="Gene3D" id="3.10.180.10">
    <property type="entry name" value="2,3-Dihydroxybiphenyl 1,2-Dioxygenase, domain 1"/>
    <property type="match status" value="1"/>
</dbReference>
<dbReference type="RefSeq" id="WP_153452454.1">
    <property type="nucleotide sequence ID" value="NZ_WEGJ01000009.1"/>
</dbReference>
<reference evidence="2 3" key="1">
    <citation type="submission" date="2019-10" db="EMBL/GenBank/DDBJ databases">
        <title>Streptomyces smaragdinus sp. nov. and Streptomyces fabii sp. nov., isolated from the gut of fungus growing-termite Macrotermes natalensis.</title>
        <authorList>
            <person name="Schwitalla J."/>
            <person name="Benndorf R."/>
            <person name="Martin K."/>
            <person name="De Beer W."/>
            <person name="Kaster A.-K."/>
            <person name="Vollmers J."/>
            <person name="Poulsen M."/>
            <person name="Beemelmanns C."/>
        </authorList>
    </citation>
    <scope>NUCLEOTIDE SEQUENCE [LARGE SCALE GENOMIC DNA]</scope>
    <source>
        <strain evidence="2 3">RB5</strain>
    </source>
</reference>
<protein>
    <recommendedName>
        <fullName evidence="1">Glyoxalase-like domain-containing protein</fullName>
    </recommendedName>
</protein>
<feature type="domain" description="Glyoxalase-like" evidence="1">
    <location>
        <begin position="8"/>
        <end position="111"/>
    </location>
</feature>
<name>A0A7K0CJA6_9ACTN</name>
<dbReference type="InterPro" id="IPR029068">
    <property type="entry name" value="Glyas_Bleomycin-R_OHBP_Dase"/>
</dbReference>
<accession>A0A7K0CJA6</accession>
<evidence type="ECO:0000259" key="1">
    <source>
        <dbReference type="Pfam" id="PF18029"/>
    </source>
</evidence>
<dbReference type="PANTHER" id="PTHR35908:SF1">
    <property type="entry name" value="CONSERVED PROTEIN"/>
    <property type="match status" value="1"/>
</dbReference>
<organism evidence="2 3">
    <name type="scientific">Streptomyces smaragdinus</name>
    <dbReference type="NCBI Taxonomy" id="2585196"/>
    <lineage>
        <taxon>Bacteria</taxon>
        <taxon>Bacillati</taxon>
        <taxon>Actinomycetota</taxon>
        <taxon>Actinomycetes</taxon>
        <taxon>Kitasatosporales</taxon>
        <taxon>Streptomycetaceae</taxon>
        <taxon>Streptomyces</taxon>
    </lineage>
</organism>
<keyword evidence="3" id="KW-1185">Reference proteome</keyword>
<dbReference type="CDD" id="cd06587">
    <property type="entry name" value="VOC"/>
    <property type="match status" value="1"/>
</dbReference>
<evidence type="ECO:0000313" key="3">
    <source>
        <dbReference type="Proteomes" id="UP000466345"/>
    </source>
</evidence>
<dbReference type="PANTHER" id="PTHR35908">
    <property type="entry name" value="HYPOTHETICAL FUSION PROTEIN"/>
    <property type="match status" value="1"/>
</dbReference>
<dbReference type="AlphaFoldDB" id="A0A7K0CJA6"/>
<dbReference type="Proteomes" id="UP000466345">
    <property type="component" value="Unassembled WGS sequence"/>
</dbReference>
<dbReference type="Pfam" id="PF18029">
    <property type="entry name" value="Glyoxalase_6"/>
    <property type="match status" value="1"/>
</dbReference>
<evidence type="ECO:0000313" key="2">
    <source>
        <dbReference type="EMBL" id="MQY12844.1"/>
    </source>
</evidence>